<feature type="compositionally biased region" description="Polar residues" evidence="5">
    <location>
        <begin position="336"/>
        <end position="349"/>
    </location>
</feature>
<dbReference type="Pfam" id="PF16546">
    <property type="entry name" value="SGTA_dimer"/>
    <property type="match status" value="1"/>
</dbReference>
<dbReference type="SUPFAM" id="SSF48452">
    <property type="entry name" value="TPR-like"/>
    <property type="match status" value="1"/>
</dbReference>
<feature type="region of interest" description="Disordered" evidence="5">
    <location>
        <begin position="244"/>
        <end position="264"/>
    </location>
</feature>
<evidence type="ECO:0000256" key="3">
    <source>
        <dbReference type="ARBA" id="ARBA00022803"/>
    </source>
</evidence>
<feature type="repeat" description="TPR" evidence="4">
    <location>
        <begin position="159"/>
        <end position="192"/>
    </location>
</feature>
<evidence type="ECO:0000256" key="1">
    <source>
        <dbReference type="ARBA" id="ARBA00008175"/>
    </source>
</evidence>
<organism evidence="7 8">
    <name type="scientific">Amblyomma americanum</name>
    <name type="common">Lone star tick</name>
    <dbReference type="NCBI Taxonomy" id="6943"/>
    <lineage>
        <taxon>Eukaryota</taxon>
        <taxon>Metazoa</taxon>
        <taxon>Ecdysozoa</taxon>
        <taxon>Arthropoda</taxon>
        <taxon>Chelicerata</taxon>
        <taxon>Arachnida</taxon>
        <taxon>Acari</taxon>
        <taxon>Parasitiformes</taxon>
        <taxon>Ixodida</taxon>
        <taxon>Ixodoidea</taxon>
        <taxon>Ixodidae</taxon>
        <taxon>Amblyomminae</taxon>
        <taxon>Amblyomma</taxon>
    </lineage>
</organism>
<dbReference type="AlphaFoldDB" id="A0AAQ4DEV0"/>
<dbReference type="InterPro" id="IPR032374">
    <property type="entry name" value="SGTA_dimer"/>
</dbReference>
<reference evidence="7 8" key="1">
    <citation type="journal article" date="2023" name="Arcadia Sci">
        <title>De novo assembly of a long-read Amblyomma americanum tick genome.</title>
        <authorList>
            <person name="Chou S."/>
            <person name="Poskanzer K.E."/>
            <person name="Rollins M."/>
            <person name="Thuy-Boun P.S."/>
        </authorList>
    </citation>
    <scope>NUCLEOTIDE SEQUENCE [LARGE SCALE GENOMIC DNA]</scope>
    <source>
        <strain evidence="7">F_SG_1</strain>
        <tissue evidence="7">Salivary glands</tissue>
    </source>
</reference>
<dbReference type="InterPro" id="IPR019734">
    <property type="entry name" value="TPR_rpt"/>
</dbReference>
<dbReference type="GO" id="GO:0072380">
    <property type="term" value="C:TRC complex"/>
    <property type="evidence" value="ECO:0007669"/>
    <property type="project" value="TreeGrafter"/>
</dbReference>
<proteinExistence type="inferred from homology"/>
<feature type="domain" description="SGTA homodimerisation" evidence="6">
    <location>
        <begin position="38"/>
        <end position="99"/>
    </location>
</feature>
<feature type="region of interest" description="Disordered" evidence="5">
    <location>
        <begin position="336"/>
        <end position="355"/>
    </location>
</feature>
<accession>A0AAQ4DEV0</accession>
<dbReference type="InterPro" id="IPR011990">
    <property type="entry name" value="TPR-like_helical_dom_sf"/>
</dbReference>
<dbReference type="SMART" id="SM00028">
    <property type="entry name" value="TPR"/>
    <property type="match status" value="3"/>
</dbReference>
<dbReference type="PANTHER" id="PTHR45831:SF2">
    <property type="entry name" value="LD24721P"/>
    <property type="match status" value="1"/>
</dbReference>
<dbReference type="Proteomes" id="UP001321473">
    <property type="component" value="Unassembled WGS sequence"/>
</dbReference>
<dbReference type="GO" id="GO:0016020">
    <property type="term" value="C:membrane"/>
    <property type="evidence" value="ECO:0007669"/>
    <property type="project" value="TreeGrafter"/>
</dbReference>
<dbReference type="Gene3D" id="1.20.5.420">
    <property type="entry name" value="Immunoglobulin FC, subunit C"/>
    <property type="match status" value="1"/>
</dbReference>
<dbReference type="PROSITE" id="PS50005">
    <property type="entry name" value="TPR"/>
    <property type="match status" value="3"/>
</dbReference>
<sequence length="355" mass="38710">MNTAERRYVASRSHALSVLYASYAGPAATKGLGMSHVKRLVLSIVQFLRQQLQTADLSADAKESVEVAVQCLETAYGVSLEDLSNESLVVSRPLLEIFGEALPREHVQTSHENVPEPTEAQKAEAEKYKQEGNNMMKLEMYTAALECYTKAISLDGRNAVYYCNRAAAHSKLDNHLDAIEDCKRALEIDPKYSKAYGRIGLAYASLNQHQKAKECYQKAVELDPENQSYVNNLRVAEEKLRDMASSGNGDMRRPSGGGGGGGGLDFGSLLNNPTLMNMAATLMQDPSMQNIMSGLMSGGLSQNTGGGLDALLQAGQQLASQMQAANPELVEQLRRQMNNPNDRNSSNQDGTERNN</sequence>
<dbReference type="Pfam" id="PF00515">
    <property type="entry name" value="TPR_1"/>
    <property type="match status" value="2"/>
</dbReference>
<dbReference type="FunFam" id="1.25.40.10:FF:000732">
    <property type="entry name" value="Small Glutamine-rich Tetratrico repeat protein"/>
    <property type="match status" value="1"/>
</dbReference>
<evidence type="ECO:0000256" key="5">
    <source>
        <dbReference type="SAM" id="MobiDB-lite"/>
    </source>
</evidence>
<keyword evidence="8" id="KW-1185">Reference proteome</keyword>
<dbReference type="EMBL" id="JARKHS020031649">
    <property type="protein sequence ID" value="KAK8760990.1"/>
    <property type="molecule type" value="Genomic_DNA"/>
</dbReference>
<evidence type="ECO:0000313" key="7">
    <source>
        <dbReference type="EMBL" id="KAK8760990.1"/>
    </source>
</evidence>
<dbReference type="InterPro" id="IPR047150">
    <property type="entry name" value="SGT"/>
</dbReference>
<keyword evidence="3 4" id="KW-0802">TPR repeat</keyword>
<dbReference type="Pfam" id="PF13181">
    <property type="entry name" value="TPR_8"/>
    <property type="match status" value="1"/>
</dbReference>
<name>A0AAQ4DEV0_AMBAM</name>
<dbReference type="GO" id="GO:0006620">
    <property type="term" value="P:post-translational protein targeting to endoplasmic reticulum membrane"/>
    <property type="evidence" value="ECO:0007669"/>
    <property type="project" value="TreeGrafter"/>
</dbReference>
<dbReference type="PROSITE" id="PS50293">
    <property type="entry name" value="TPR_REGION"/>
    <property type="match status" value="1"/>
</dbReference>
<comment type="caution">
    <text evidence="7">The sequence shown here is derived from an EMBL/GenBank/DDBJ whole genome shotgun (WGS) entry which is preliminary data.</text>
</comment>
<protein>
    <recommendedName>
        <fullName evidence="6">SGTA homodimerisation domain-containing protein</fullName>
    </recommendedName>
</protein>
<dbReference type="Gene3D" id="1.25.40.10">
    <property type="entry name" value="Tetratricopeptide repeat domain"/>
    <property type="match status" value="1"/>
</dbReference>
<evidence type="ECO:0000256" key="2">
    <source>
        <dbReference type="ARBA" id="ARBA00022737"/>
    </source>
</evidence>
<gene>
    <name evidence="7" type="ORF">V5799_027739</name>
</gene>
<dbReference type="PANTHER" id="PTHR45831">
    <property type="entry name" value="LD24721P"/>
    <property type="match status" value="1"/>
</dbReference>
<feature type="compositionally biased region" description="Gly residues" evidence="5">
    <location>
        <begin position="255"/>
        <end position="264"/>
    </location>
</feature>
<evidence type="ECO:0000313" key="8">
    <source>
        <dbReference type="Proteomes" id="UP001321473"/>
    </source>
</evidence>
<comment type="similarity">
    <text evidence="1">Belongs to the SGT family.</text>
</comment>
<feature type="repeat" description="TPR" evidence="4">
    <location>
        <begin position="125"/>
        <end position="158"/>
    </location>
</feature>
<evidence type="ECO:0000256" key="4">
    <source>
        <dbReference type="PROSITE-ProRule" id="PRU00339"/>
    </source>
</evidence>
<keyword evidence="2" id="KW-0677">Repeat</keyword>
<dbReference type="GO" id="GO:0060090">
    <property type="term" value="F:molecular adaptor activity"/>
    <property type="evidence" value="ECO:0007669"/>
    <property type="project" value="TreeGrafter"/>
</dbReference>
<evidence type="ECO:0000259" key="6">
    <source>
        <dbReference type="Pfam" id="PF16546"/>
    </source>
</evidence>
<feature type="repeat" description="TPR" evidence="4">
    <location>
        <begin position="193"/>
        <end position="226"/>
    </location>
</feature>